<evidence type="ECO:0000313" key="3">
    <source>
        <dbReference type="Proteomes" id="UP000318375"/>
    </source>
</evidence>
<reference evidence="2 3" key="1">
    <citation type="submission" date="2019-05" db="EMBL/GenBank/DDBJ databases">
        <authorList>
            <person name="Pope W.H."/>
            <person name="Garlena R.A."/>
            <person name="Russell D.A."/>
            <person name="Jacobs-Sera D."/>
            <person name="Hatfull G.F."/>
        </authorList>
    </citation>
    <scope>NUCLEOTIDE SEQUENCE [LARGE SCALE GENOMIC DNA]</scope>
</reference>
<dbReference type="KEGG" id="vg:64766086"/>
<keyword evidence="1" id="KW-0175">Coiled coil</keyword>
<organism evidence="2 3">
    <name type="scientific">Gordonia phage Pupper</name>
    <dbReference type="NCBI Taxonomy" id="2571249"/>
    <lineage>
        <taxon>Viruses</taxon>
        <taxon>Duplodnaviria</taxon>
        <taxon>Heunggongvirae</taxon>
        <taxon>Uroviricota</taxon>
        <taxon>Caudoviricetes</taxon>
        <taxon>Puppervirus</taxon>
        <taxon>Puppervirus Pupper</taxon>
    </lineage>
</organism>
<proteinExistence type="predicted"/>
<sequence>MLDLTDGRPEHHERREQLRQAILARFVDLFSDIEYKDIFDADFEVARTADRKGWRDPRSFHNDSPYQEDLKVRISLSLELPDEDWGVELVEQLAAFEGELERGQAQAEVDRAQAELARAQAALSRAKGGE</sequence>
<dbReference type="Proteomes" id="UP000318375">
    <property type="component" value="Segment"/>
</dbReference>
<evidence type="ECO:0000313" key="2">
    <source>
        <dbReference type="EMBL" id="QDF18553.1"/>
    </source>
</evidence>
<dbReference type="EMBL" id="MK977695">
    <property type="protein sequence ID" value="QDF18553.1"/>
    <property type="molecule type" value="Genomic_DNA"/>
</dbReference>
<evidence type="ECO:0000256" key="1">
    <source>
        <dbReference type="SAM" id="Coils"/>
    </source>
</evidence>
<keyword evidence="3" id="KW-1185">Reference proteome</keyword>
<accession>A0A4Y6EIK6</accession>
<protein>
    <submittedName>
        <fullName evidence="2">Uncharacterized protein</fullName>
    </submittedName>
</protein>
<feature type="coiled-coil region" evidence="1">
    <location>
        <begin position="102"/>
        <end position="129"/>
    </location>
</feature>
<dbReference type="RefSeq" id="YP_010058855.1">
    <property type="nucleotide sequence ID" value="NC_054723.1"/>
</dbReference>
<name>A0A4Y6EIK6_9CAUD</name>
<dbReference type="GeneID" id="64766086"/>
<gene>
    <name evidence="2" type="primary">67</name>
    <name evidence="2" type="ORF">SEA_PUPPER_67</name>
</gene>